<reference evidence="10" key="1">
    <citation type="submission" date="2015-07" db="EMBL/GenBank/DDBJ databases">
        <title>Genome sequencing of Sunxiuqinia dokdonensis strain SK.</title>
        <authorList>
            <person name="Ahn S."/>
            <person name="Kim B.-C."/>
        </authorList>
    </citation>
    <scope>NUCLEOTIDE SEQUENCE [LARGE SCALE GENOMIC DNA]</scope>
    <source>
        <strain evidence="10">SK</strain>
    </source>
</reference>
<name>A0A0L8VEV8_9BACT</name>
<dbReference type="InterPro" id="IPR045316">
    <property type="entry name" value="Msc2-like"/>
</dbReference>
<feature type="transmembrane region" description="Helical" evidence="7">
    <location>
        <begin position="147"/>
        <end position="168"/>
    </location>
</feature>
<dbReference type="OrthoDB" id="9809646at2"/>
<sequence>MTEHKHSHEKKTLWVVLLTAVTMVVEIIFGLTTKSMALLADGIHMGSHVLAIGLSWVAYIVVRKVSRSEKFNGNSEKILSLSGYSSGLLLLIFAFVIMVEAIQRFYYPVDIVYKEAILVATIGLVVNIASAFLLHHDHEHSDHNIRAAYLHVIADALTSLSAILGLTAAMIWDIPFIDTIAAIISSLVIIKWSVGLLKQSGAALLDIKPVE</sequence>
<feature type="transmembrane region" description="Helical" evidence="7">
    <location>
        <begin position="117"/>
        <end position="135"/>
    </location>
</feature>
<evidence type="ECO:0000256" key="3">
    <source>
        <dbReference type="ARBA" id="ARBA00022692"/>
    </source>
</evidence>
<dbReference type="InterPro" id="IPR058533">
    <property type="entry name" value="Cation_efflux_TM"/>
</dbReference>
<evidence type="ECO:0000256" key="6">
    <source>
        <dbReference type="ARBA" id="ARBA00023136"/>
    </source>
</evidence>
<dbReference type="InterPro" id="IPR002524">
    <property type="entry name" value="Cation_efflux"/>
</dbReference>
<gene>
    <name evidence="9" type="ORF">NC99_01790</name>
</gene>
<evidence type="ECO:0000256" key="5">
    <source>
        <dbReference type="ARBA" id="ARBA00023065"/>
    </source>
</evidence>
<dbReference type="EMBL" id="LGIA01000009">
    <property type="protein sequence ID" value="KOH47001.1"/>
    <property type="molecule type" value="Genomic_DNA"/>
</dbReference>
<dbReference type="Pfam" id="PF01545">
    <property type="entry name" value="Cation_efflux"/>
    <property type="match status" value="1"/>
</dbReference>
<feature type="transmembrane region" description="Helical" evidence="7">
    <location>
        <begin position="43"/>
        <end position="62"/>
    </location>
</feature>
<feature type="transmembrane region" description="Helical" evidence="7">
    <location>
        <begin position="83"/>
        <end position="105"/>
    </location>
</feature>
<comment type="subcellular location">
    <subcellularLocation>
        <location evidence="1">Membrane</location>
        <topology evidence="1">Multi-pass membrane protein</topology>
    </subcellularLocation>
</comment>
<dbReference type="GO" id="GO:0005385">
    <property type="term" value="F:zinc ion transmembrane transporter activity"/>
    <property type="evidence" value="ECO:0007669"/>
    <property type="project" value="InterPro"/>
</dbReference>
<keyword evidence="5" id="KW-0406">Ion transport</keyword>
<evidence type="ECO:0000313" key="10">
    <source>
        <dbReference type="Proteomes" id="UP000036958"/>
    </source>
</evidence>
<dbReference type="InterPro" id="IPR027469">
    <property type="entry name" value="Cation_efflux_TMD_sf"/>
</dbReference>
<dbReference type="Proteomes" id="UP000036958">
    <property type="component" value="Unassembled WGS sequence"/>
</dbReference>
<keyword evidence="2" id="KW-0813">Transport</keyword>
<dbReference type="PATRIC" id="fig|1409788.3.peg.184"/>
<comment type="caution">
    <text evidence="9">The sequence shown here is derived from an EMBL/GenBank/DDBJ whole genome shotgun (WGS) entry which is preliminary data.</text>
</comment>
<keyword evidence="6 7" id="KW-0472">Membrane</keyword>
<proteinExistence type="predicted"/>
<dbReference type="RefSeq" id="WP_053178863.1">
    <property type="nucleotide sequence ID" value="NZ_LGIA01000009.1"/>
</dbReference>
<dbReference type="STRING" id="1409788.NC99_01790"/>
<evidence type="ECO:0000256" key="7">
    <source>
        <dbReference type="SAM" id="Phobius"/>
    </source>
</evidence>
<evidence type="ECO:0000259" key="8">
    <source>
        <dbReference type="Pfam" id="PF01545"/>
    </source>
</evidence>
<organism evidence="9 10">
    <name type="scientific">Sunxiuqinia dokdonensis</name>
    <dbReference type="NCBI Taxonomy" id="1409788"/>
    <lineage>
        <taxon>Bacteria</taxon>
        <taxon>Pseudomonadati</taxon>
        <taxon>Bacteroidota</taxon>
        <taxon>Bacteroidia</taxon>
        <taxon>Marinilabiliales</taxon>
        <taxon>Prolixibacteraceae</taxon>
        <taxon>Sunxiuqinia</taxon>
    </lineage>
</organism>
<protein>
    <submittedName>
        <fullName evidence="9">Zinc transporter ZitB</fullName>
    </submittedName>
</protein>
<dbReference type="AlphaFoldDB" id="A0A0L8VEV8"/>
<feature type="transmembrane region" description="Helical" evidence="7">
    <location>
        <begin position="174"/>
        <end position="194"/>
    </location>
</feature>
<keyword evidence="4 7" id="KW-1133">Transmembrane helix</keyword>
<feature type="transmembrane region" description="Helical" evidence="7">
    <location>
        <begin position="12"/>
        <end position="31"/>
    </location>
</feature>
<dbReference type="PANTHER" id="PTHR45755">
    <property type="match status" value="1"/>
</dbReference>
<dbReference type="GO" id="GO:0006882">
    <property type="term" value="P:intracellular zinc ion homeostasis"/>
    <property type="evidence" value="ECO:0007669"/>
    <property type="project" value="InterPro"/>
</dbReference>
<dbReference type="NCBIfam" id="TIGR01297">
    <property type="entry name" value="CDF"/>
    <property type="match status" value="1"/>
</dbReference>
<evidence type="ECO:0000313" key="9">
    <source>
        <dbReference type="EMBL" id="KOH47001.1"/>
    </source>
</evidence>
<accession>A0A0L8VEV8</accession>
<keyword evidence="3 7" id="KW-0812">Transmembrane</keyword>
<evidence type="ECO:0000256" key="2">
    <source>
        <dbReference type="ARBA" id="ARBA00022448"/>
    </source>
</evidence>
<dbReference type="PANTHER" id="PTHR45755:SF4">
    <property type="entry name" value="ZINC TRANSPORTER 7"/>
    <property type="match status" value="1"/>
</dbReference>
<feature type="domain" description="Cation efflux protein transmembrane" evidence="8">
    <location>
        <begin position="15"/>
        <end position="205"/>
    </location>
</feature>
<dbReference type="GO" id="GO:0016020">
    <property type="term" value="C:membrane"/>
    <property type="evidence" value="ECO:0007669"/>
    <property type="project" value="UniProtKB-SubCell"/>
</dbReference>
<dbReference type="Gene3D" id="1.20.1510.10">
    <property type="entry name" value="Cation efflux protein transmembrane domain"/>
    <property type="match status" value="1"/>
</dbReference>
<evidence type="ECO:0000256" key="1">
    <source>
        <dbReference type="ARBA" id="ARBA00004141"/>
    </source>
</evidence>
<evidence type="ECO:0000256" key="4">
    <source>
        <dbReference type="ARBA" id="ARBA00022989"/>
    </source>
</evidence>
<keyword evidence="10" id="KW-1185">Reference proteome</keyword>
<dbReference type="SUPFAM" id="SSF161111">
    <property type="entry name" value="Cation efflux protein transmembrane domain-like"/>
    <property type="match status" value="1"/>
</dbReference>